<comment type="caution">
    <text evidence="5">The sequence shown here is derived from an EMBL/GenBank/DDBJ whole genome shotgun (WGS) entry which is preliminary data.</text>
</comment>
<dbReference type="PRINTS" id="PR00472">
    <property type="entry name" value="CASNKINASEII"/>
</dbReference>
<dbReference type="Pfam" id="PF01214">
    <property type="entry name" value="CK_II_beta"/>
    <property type="match status" value="1"/>
</dbReference>
<feature type="region of interest" description="Disordered" evidence="4">
    <location>
        <begin position="174"/>
        <end position="200"/>
    </location>
</feature>
<dbReference type="Proteomes" id="UP000673691">
    <property type="component" value="Unassembled WGS sequence"/>
</dbReference>
<evidence type="ECO:0000313" key="6">
    <source>
        <dbReference type="Proteomes" id="UP000673691"/>
    </source>
</evidence>
<evidence type="ECO:0000256" key="4">
    <source>
        <dbReference type="SAM" id="MobiDB-lite"/>
    </source>
</evidence>
<evidence type="ECO:0000256" key="2">
    <source>
        <dbReference type="ARBA" id="ARBA00045899"/>
    </source>
</evidence>
<dbReference type="OrthoDB" id="2275560at2759"/>
<organism evidence="5 6">
    <name type="scientific">Olpidium bornovanus</name>
    <dbReference type="NCBI Taxonomy" id="278681"/>
    <lineage>
        <taxon>Eukaryota</taxon>
        <taxon>Fungi</taxon>
        <taxon>Fungi incertae sedis</taxon>
        <taxon>Olpidiomycota</taxon>
        <taxon>Olpidiomycotina</taxon>
        <taxon>Olpidiomycetes</taxon>
        <taxon>Olpidiales</taxon>
        <taxon>Olpidiaceae</taxon>
        <taxon>Olpidium</taxon>
    </lineage>
</organism>
<comment type="function">
    <text evidence="2 3">Regulatory subunit of casein kinase II/CK2. As part of the kinase complex regulates the basal catalytic activity of the alpha subunit a constitutively active serine/threonine-protein kinase that phosphorylates a large number of substrates containing acidic residues C-terminal to the phosphorylated serine or threonine.</text>
</comment>
<comment type="similarity">
    <text evidence="1 3">Belongs to the casein kinase 2 subunit beta family.</text>
</comment>
<dbReference type="GO" id="GO:0005737">
    <property type="term" value="C:cytoplasm"/>
    <property type="evidence" value="ECO:0007669"/>
    <property type="project" value="TreeGrafter"/>
</dbReference>
<dbReference type="GO" id="GO:0019887">
    <property type="term" value="F:protein kinase regulator activity"/>
    <property type="evidence" value="ECO:0007669"/>
    <property type="project" value="InterPro"/>
</dbReference>
<dbReference type="GO" id="GO:0034456">
    <property type="term" value="C:UTP-C complex"/>
    <property type="evidence" value="ECO:0007669"/>
    <property type="project" value="TreeGrafter"/>
</dbReference>
<gene>
    <name evidence="5" type="ORF">BJ554DRAFT_3783</name>
</gene>
<dbReference type="FunFam" id="2.20.25.20:FF:000001">
    <property type="entry name" value="Casein kinase II subunit beta"/>
    <property type="match status" value="1"/>
</dbReference>
<dbReference type="SMART" id="SM01085">
    <property type="entry name" value="CK_II_beta"/>
    <property type="match status" value="1"/>
</dbReference>
<dbReference type="SUPFAM" id="SSF57798">
    <property type="entry name" value="Casein kinase II beta subunit"/>
    <property type="match status" value="1"/>
</dbReference>
<dbReference type="GO" id="GO:0005956">
    <property type="term" value="C:protein kinase CK2 complex"/>
    <property type="evidence" value="ECO:0007669"/>
    <property type="project" value="UniProtKB-UniRule"/>
</dbReference>
<evidence type="ECO:0000256" key="1">
    <source>
        <dbReference type="ARBA" id="ARBA00006941"/>
    </source>
</evidence>
<keyword evidence="6" id="KW-1185">Reference proteome</keyword>
<reference evidence="5 6" key="1">
    <citation type="journal article" name="Sci. Rep.">
        <title>Genome-scale phylogenetic analyses confirm Olpidium as the closest living zoosporic fungus to the non-flagellated, terrestrial fungi.</title>
        <authorList>
            <person name="Chang Y."/>
            <person name="Rochon D."/>
            <person name="Sekimoto S."/>
            <person name="Wang Y."/>
            <person name="Chovatia M."/>
            <person name="Sandor L."/>
            <person name="Salamov A."/>
            <person name="Grigoriev I.V."/>
            <person name="Stajich J.E."/>
            <person name="Spatafora J.W."/>
        </authorList>
    </citation>
    <scope>NUCLEOTIDE SEQUENCE [LARGE SCALE GENOMIC DNA]</scope>
    <source>
        <strain evidence="5">S191</strain>
    </source>
</reference>
<sequence length="247" mass="28140">MILPRNITIQMQKYREGHFGYCPRVFCEQTSLLPVGLSDVHGVDHVKLFCPSCLDIYNPPHSRYSQVDGGLHRGWQRHALVTFFKAYVIVQMLPHLLPTVRSVLRDDLCPPFPRAVPGGCESISDRPIGDLPAENLWVRRIREGAIGSPDAVAPVATPDRRRCRVYRQPTGREETTSCRGAGAGGRGRERRGRRCPPRQNGWLRTRTRGCGWRMSMGKREGVGQQQKSTYERIKMPFSHVLFGFFWL</sequence>
<dbReference type="InterPro" id="IPR035991">
    <property type="entry name" value="Casein_kinase_II_beta-like"/>
</dbReference>
<dbReference type="GO" id="GO:0006359">
    <property type="term" value="P:regulation of transcription by RNA polymerase III"/>
    <property type="evidence" value="ECO:0007669"/>
    <property type="project" value="TreeGrafter"/>
</dbReference>
<dbReference type="EMBL" id="JAEFCI010011691">
    <property type="protein sequence ID" value="KAG5456473.1"/>
    <property type="molecule type" value="Genomic_DNA"/>
</dbReference>
<dbReference type="PANTHER" id="PTHR11740:SF0">
    <property type="entry name" value="CASEIN KINASE II SUBUNIT BETA"/>
    <property type="match status" value="1"/>
</dbReference>
<dbReference type="InterPro" id="IPR000704">
    <property type="entry name" value="Casein_kinase_II_reg-sub"/>
</dbReference>
<evidence type="ECO:0000313" key="5">
    <source>
        <dbReference type="EMBL" id="KAG5456473.1"/>
    </source>
</evidence>
<dbReference type="PROSITE" id="PS01101">
    <property type="entry name" value="CK2_BETA"/>
    <property type="match status" value="1"/>
</dbReference>
<dbReference type="AlphaFoldDB" id="A0A8H8DFK2"/>
<dbReference type="PANTHER" id="PTHR11740">
    <property type="entry name" value="CASEIN KINASE II SUBUNIT BETA"/>
    <property type="match status" value="1"/>
</dbReference>
<comment type="subunit">
    <text evidence="3">Tetramer of two alpha and two beta subunits.</text>
</comment>
<dbReference type="Gene3D" id="2.20.25.20">
    <property type="match status" value="1"/>
</dbReference>
<evidence type="ECO:0000256" key="3">
    <source>
        <dbReference type="RuleBase" id="RU361268"/>
    </source>
</evidence>
<protein>
    <recommendedName>
        <fullName evidence="3">Casein kinase II subunit beta</fullName>
        <shortName evidence="3">CK II beta</shortName>
    </recommendedName>
</protein>
<name>A0A8H8DFK2_9FUNG</name>
<proteinExistence type="inferred from homology"/>
<accession>A0A8H8DFK2</accession>